<gene>
    <name evidence="3" type="ORF">J4573_12460</name>
</gene>
<protein>
    <submittedName>
        <fullName evidence="3">Helix-turn-helix domain-containing protein</fullName>
    </submittedName>
</protein>
<dbReference type="InterPro" id="IPR058663">
    <property type="entry name" value="PucR-like_N"/>
</dbReference>
<evidence type="ECO:0000313" key="4">
    <source>
        <dbReference type="Proteomes" id="UP000669179"/>
    </source>
</evidence>
<dbReference type="PANTHER" id="PTHR33744:SF1">
    <property type="entry name" value="DNA-BINDING TRANSCRIPTIONAL ACTIVATOR ADER"/>
    <property type="match status" value="1"/>
</dbReference>
<comment type="caution">
    <text evidence="3">The sequence shown here is derived from an EMBL/GenBank/DDBJ whole genome shotgun (WGS) entry which is preliminary data.</text>
</comment>
<dbReference type="InterPro" id="IPR042070">
    <property type="entry name" value="PucR_C-HTH_sf"/>
</dbReference>
<dbReference type="Proteomes" id="UP000669179">
    <property type="component" value="Unassembled WGS sequence"/>
</dbReference>
<evidence type="ECO:0000313" key="3">
    <source>
        <dbReference type="EMBL" id="MBO2447908.1"/>
    </source>
</evidence>
<dbReference type="Gene3D" id="1.10.10.2840">
    <property type="entry name" value="PucR C-terminal helix-turn-helix domain"/>
    <property type="match status" value="1"/>
</dbReference>
<dbReference type="Pfam" id="PF25906">
    <property type="entry name" value="PucR-like_N"/>
    <property type="match status" value="1"/>
</dbReference>
<evidence type="ECO:0000259" key="1">
    <source>
        <dbReference type="Pfam" id="PF13556"/>
    </source>
</evidence>
<proteinExistence type="predicted"/>
<dbReference type="RefSeq" id="WP_208255536.1">
    <property type="nucleotide sequence ID" value="NZ_JAGEOJ010000004.1"/>
</dbReference>
<dbReference type="Pfam" id="PF13556">
    <property type="entry name" value="HTH_30"/>
    <property type="match status" value="1"/>
</dbReference>
<dbReference type="PANTHER" id="PTHR33744">
    <property type="entry name" value="CARBOHYDRATE DIACID REGULATOR"/>
    <property type="match status" value="1"/>
</dbReference>
<dbReference type="InterPro" id="IPR025736">
    <property type="entry name" value="PucR_C-HTH_dom"/>
</dbReference>
<feature type="domain" description="PucR-like N-terminal" evidence="2">
    <location>
        <begin position="16"/>
        <end position="178"/>
    </location>
</feature>
<reference evidence="3" key="1">
    <citation type="submission" date="2021-03" db="EMBL/GenBank/DDBJ databases">
        <authorList>
            <person name="Kanchanasin P."/>
            <person name="Saeng-In P."/>
            <person name="Phongsopitanun W."/>
            <person name="Yuki M."/>
            <person name="Kudo T."/>
            <person name="Ohkuma M."/>
            <person name="Tanasupawat S."/>
        </authorList>
    </citation>
    <scope>NUCLEOTIDE SEQUENCE</scope>
    <source>
        <strain evidence="3">GKU 128</strain>
    </source>
</reference>
<name>A0A939T3C4_9ACTN</name>
<accession>A0A939T3C4</accession>
<organism evidence="3 4">
    <name type="scientific">Actinomadura barringtoniae</name>
    <dbReference type="NCBI Taxonomy" id="1427535"/>
    <lineage>
        <taxon>Bacteria</taxon>
        <taxon>Bacillati</taxon>
        <taxon>Actinomycetota</taxon>
        <taxon>Actinomycetes</taxon>
        <taxon>Streptosporangiales</taxon>
        <taxon>Thermomonosporaceae</taxon>
        <taxon>Actinomadura</taxon>
    </lineage>
</organism>
<dbReference type="AlphaFoldDB" id="A0A939T3C4"/>
<feature type="domain" description="PucR C-terminal helix-turn-helix" evidence="1">
    <location>
        <begin position="331"/>
        <end position="387"/>
    </location>
</feature>
<dbReference type="InterPro" id="IPR051448">
    <property type="entry name" value="CdaR-like_regulators"/>
</dbReference>
<dbReference type="EMBL" id="JAGEOJ010000004">
    <property type="protein sequence ID" value="MBO2447908.1"/>
    <property type="molecule type" value="Genomic_DNA"/>
</dbReference>
<keyword evidence="4" id="KW-1185">Reference proteome</keyword>
<sequence length="408" mass="45664">MRYRLIEHEIPDMEVAGLITVLRERIDEVAHEAVAAIAAELPVLVRPHEPQYAKRLNQSVSWTISGFIDLMEDDETSQEDIKAFFREYGAWISEQGLGPEVWETAFRVGTGVTISRLSEVVQGHPGVTTTIIGLIAQRTMGYVDDLASAMRAGYSENAAAAAEGERRRRRRQLLELLLSRDPAPKDIERLAEAAQWPAPRSAAAIALLPRDNGLAPEFHADTLIGTYDDRPCAIVYDPDGPGRRAAYTRELHGWSAAVGPTVPLTELARSLAWARETLDLFANGDGGPLWFAVDNIPLLQAARDPYMSAHLVTYRLAPLMTLPRTQRQRLAVTLQHLLQSGFRAVDVADRLYVHPQTIRYRLRQLDELFGPALRNPHLHLEYSLALHYLLNLPLGEQNPEKTRQKLTS</sequence>
<evidence type="ECO:0000259" key="2">
    <source>
        <dbReference type="Pfam" id="PF25906"/>
    </source>
</evidence>